<keyword evidence="2" id="KW-1185">Reference proteome</keyword>
<evidence type="ECO:0000313" key="2">
    <source>
        <dbReference type="Proteomes" id="UP000324222"/>
    </source>
</evidence>
<dbReference type="Proteomes" id="UP000324222">
    <property type="component" value="Unassembled WGS sequence"/>
</dbReference>
<proteinExistence type="predicted"/>
<reference evidence="1 2" key="1">
    <citation type="submission" date="2019-05" db="EMBL/GenBank/DDBJ databases">
        <title>Another draft genome of Portunus trituberculatus and its Hox gene families provides insights of decapod evolution.</title>
        <authorList>
            <person name="Jeong J.-H."/>
            <person name="Song I."/>
            <person name="Kim S."/>
            <person name="Choi T."/>
            <person name="Kim D."/>
            <person name="Ryu S."/>
            <person name="Kim W."/>
        </authorList>
    </citation>
    <scope>NUCLEOTIDE SEQUENCE [LARGE SCALE GENOMIC DNA]</scope>
    <source>
        <tissue evidence="1">Muscle</tissue>
    </source>
</reference>
<dbReference type="EMBL" id="VSRR010026063">
    <property type="protein sequence ID" value="MPC67308.1"/>
    <property type="molecule type" value="Genomic_DNA"/>
</dbReference>
<comment type="caution">
    <text evidence="1">The sequence shown here is derived from an EMBL/GenBank/DDBJ whole genome shotgun (WGS) entry which is preliminary data.</text>
</comment>
<gene>
    <name evidence="1" type="ORF">E2C01_061481</name>
</gene>
<evidence type="ECO:0000313" key="1">
    <source>
        <dbReference type="EMBL" id="MPC67308.1"/>
    </source>
</evidence>
<name>A0A5B7HEH3_PORTR</name>
<accession>A0A5B7HEH3</accession>
<sequence length="80" mass="9579">MLEVHGRRYSQWDSWESMKQRLHGDVHGRKDYKQLTSYAFYTFLHGNFMARAADQRQGTEENDENMKVLVDKVEKKTLQL</sequence>
<protein>
    <submittedName>
        <fullName evidence="1">Uncharacterized protein</fullName>
    </submittedName>
</protein>
<dbReference type="AlphaFoldDB" id="A0A5B7HEH3"/>
<organism evidence="1 2">
    <name type="scientific">Portunus trituberculatus</name>
    <name type="common">Swimming crab</name>
    <name type="synonym">Neptunus trituberculatus</name>
    <dbReference type="NCBI Taxonomy" id="210409"/>
    <lineage>
        <taxon>Eukaryota</taxon>
        <taxon>Metazoa</taxon>
        <taxon>Ecdysozoa</taxon>
        <taxon>Arthropoda</taxon>
        <taxon>Crustacea</taxon>
        <taxon>Multicrustacea</taxon>
        <taxon>Malacostraca</taxon>
        <taxon>Eumalacostraca</taxon>
        <taxon>Eucarida</taxon>
        <taxon>Decapoda</taxon>
        <taxon>Pleocyemata</taxon>
        <taxon>Brachyura</taxon>
        <taxon>Eubrachyura</taxon>
        <taxon>Portunoidea</taxon>
        <taxon>Portunidae</taxon>
        <taxon>Portuninae</taxon>
        <taxon>Portunus</taxon>
    </lineage>
</organism>